<dbReference type="Proteomes" id="UP000009374">
    <property type="component" value="Unassembled WGS sequence"/>
</dbReference>
<feature type="compositionally biased region" description="Basic and acidic residues" evidence="1">
    <location>
        <begin position="1"/>
        <end position="10"/>
    </location>
</feature>
<gene>
    <name evidence="2" type="ORF">UBAL3_78920021</name>
</gene>
<protein>
    <recommendedName>
        <fullName evidence="4">Rho termination factor N-terminal domain-containing protein</fullName>
    </recommendedName>
</protein>
<evidence type="ECO:0000313" key="2">
    <source>
        <dbReference type="EMBL" id="EES53431.1"/>
    </source>
</evidence>
<evidence type="ECO:0000256" key="1">
    <source>
        <dbReference type="SAM" id="MobiDB-lite"/>
    </source>
</evidence>
<dbReference type="AlphaFoldDB" id="C6HV57"/>
<feature type="region of interest" description="Disordered" evidence="1">
    <location>
        <begin position="304"/>
        <end position="328"/>
    </location>
</feature>
<feature type="region of interest" description="Disordered" evidence="1">
    <location>
        <begin position="66"/>
        <end position="134"/>
    </location>
</feature>
<evidence type="ECO:0008006" key="4">
    <source>
        <dbReference type="Google" id="ProtNLM"/>
    </source>
</evidence>
<keyword evidence="3" id="KW-1185">Reference proteome</keyword>
<evidence type="ECO:0000313" key="3">
    <source>
        <dbReference type="Proteomes" id="UP000009374"/>
    </source>
</evidence>
<accession>C6HV57</accession>
<proteinExistence type="predicted"/>
<organism evidence="2 3">
    <name type="scientific">Leptospirillum ferrodiazotrophum</name>
    <dbReference type="NCBI Taxonomy" id="412449"/>
    <lineage>
        <taxon>Bacteria</taxon>
        <taxon>Pseudomonadati</taxon>
        <taxon>Nitrospirota</taxon>
        <taxon>Nitrospiria</taxon>
        <taxon>Nitrospirales</taxon>
        <taxon>Nitrospiraceae</taxon>
        <taxon>Leptospirillum</taxon>
    </lineage>
</organism>
<feature type="compositionally biased region" description="Polar residues" evidence="1">
    <location>
        <begin position="312"/>
        <end position="328"/>
    </location>
</feature>
<sequence length="328" mass="36297">MKDKTSEEKKKKIPSKARPSAIEKSPPPPSSLPGLSKKTRPELVALAHSLGIKTEEEDRRVDLIEKIKAHDVRTSAPTPKKVSRPATPPSGSKAEKKTTTPLKKPPTKSAAPPPLTAAAAVTAPAAEKAPLPPSRPGAVGWKDFLDIPFEPVRRETGHFVTILPLSPFRIMAFFGTDPHDPSPAFRNGHPEIVLKVRDITRAMEEKPRPFADDLPADYVFDVGTGLSDRWRIPLWSTHRWIEAWLGYYEEGSFRILARSKKIRTPRGGPAKRWGNLFHLKEGSYLEKDLPWLAEDAALRRLARLPSSHERPSSQTRPLNTSSGSSPNG</sequence>
<name>C6HV57_9BACT</name>
<feature type="compositionally biased region" description="Low complexity" evidence="1">
    <location>
        <begin position="99"/>
        <end position="129"/>
    </location>
</feature>
<dbReference type="EMBL" id="GG693862">
    <property type="protein sequence ID" value="EES53431.1"/>
    <property type="molecule type" value="Genomic_DNA"/>
</dbReference>
<reference evidence="2 3" key="1">
    <citation type="journal article" date="2009" name="Appl. Environ. Microbiol.">
        <title>Community genomic and proteomic analyses of chemoautotrophic iron-oxidizing "Leptospirillum rubarum" (Group II) and "Leptospirillum ferrodiazotrophum" (Group III) bacteria in acid mine drainage biofilms.</title>
        <authorList>
            <person name="Goltsman D.S."/>
            <person name="Denef V.J."/>
            <person name="Singer S.W."/>
            <person name="VerBerkmoes N.C."/>
            <person name="Lefsrud M."/>
            <person name="Mueller R.S."/>
            <person name="Dick G.J."/>
            <person name="Sun C.L."/>
            <person name="Wheeler K.E."/>
            <person name="Zemla A."/>
            <person name="Baker B.J."/>
            <person name="Hauser L."/>
            <person name="Land M."/>
            <person name="Shah M.B."/>
            <person name="Thelen M.P."/>
            <person name="Hettich R.L."/>
            <person name="Banfield J.F."/>
        </authorList>
    </citation>
    <scope>NUCLEOTIDE SEQUENCE [LARGE SCALE GENOMIC DNA]</scope>
</reference>
<feature type="region of interest" description="Disordered" evidence="1">
    <location>
        <begin position="1"/>
        <end position="40"/>
    </location>
</feature>